<dbReference type="GO" id="GO:0004519">
    <property type="term" value="F:endonuclease activity"/>
    <property type="evidence" value="ECO:0007669"/>
    <property type="project" value="UniProtKB-KW"/>
</dbReference>
<evidence type="ECO:0000259" key="1">
    <source>
        <dbReference type="Pfam" id="PF05685"/>
    </source>
</evidence>
<dbReference type="SUPFAM" id="SSF52980">
    <property type="entry name" value="Restriction endonuclease-like"/>
    <property type="match status" value="1"/>
</dbReference>
<keyword evidence="2" id="KW-0378">Hydrolase</keyword>
<dbReference type="CDD" id="cd06260">
    <property type="entry name" value="DUF820-like"/>
    <property type="match status" value="1"/>
</dbReference>
<keyword evidence="2" id="KW-0540">Nuclease</keyword>
<sequence>MTHTLIIPEQLQVTPEQFAQLAQANRDLRLEQTATGELIVMPPTGGNTGKRNARFTARFIVWNDEAQLGEVFDSSTAFRLPNGAARSPDVSWVQRERWEALTPEQQETFPPLCPDFVLELRSKTDSLKELQAKMQEYLDNGASLGWLIDIQGQTVEIYRPSQKVEKRIQPDTLDGETILPGFTLSVSNLWNKSN</sequence>
<dbReference type="InterPro" id="IPR012296">
    <property type="entry name" value="Nuclease_put_TT1808"/>
</dbReference>
<dbReference type="EMBL" id="JAQPOK010000100">
    <property type="protein sequence ID" value="MDJ1179964.1"/>
    <property type="molecule type" value="Genomic_DNA"/>
</dbReference>
<evidence type="ECO:0000313" key="3">
    <source>
        <dbReference type="Proteomes" id="UP001231370"/>
    </source>
</evidence>
<protein>
    <submittedName>
        <fullName evidence="2">Uma2 family endonuclease</fullName>
    </submittedName>
</protein>
<comment type="caution">
    <text evidence="2">The sequence shown here is derived from an EMBL/GenBank/DDBJ whole genome shotgun (WGS) entry which is preliminary data.</text>
</comment>
<gene>
    <name evidence="2" type="ORF">PJF56_13935</name>
</gene>
<dbReference type="RefSeq" id="WP_283763267.1">
    <property type="nucleotide sequence ID" value="NZ_JAQPOK010000100.1"/>
</dbReference>
<dbReference type="Proteomes" id="UP001231370">
    <property type="component" value="Unassembled WGS sequence"/>
</dbReference>
<dbReference type="InterPro" id="IPR008538">
    <property type="entry name" value="Uma2"/>
</dbReference>
<proteinExistence type="predicted"/>
<dbReference type="Gene3D" id="3.90.1570.10">
    <property type="entry name" value="tt1808, chain A"/>
    <property type="match status" value="1"/>
</dbReference>
<dbReference type="PANTHER" id="PTHR34107">
    <property type="entry name" value="SLL0198 PROTEIN-RELATED"/>
    <property type="match status" value="1"/>
</dbReference>
<accession>A0ABT7BL94</accession>
<keyword evidence="3" id="KW-1185">Reference proteome</keyword>
<organism evidence="2 3">
    <name type="scientific">Roseofilum halophilum BLCC-M91</name>
    <dbReference type="NCBI Taxonomy" id="3022259"/>
    <lineage>
        <taxon>Bacteria</taxon>
        <taxon>Bacillati</taxon>
        <taxon>Cyanobacteriota</taxon>
        <taxon>Cyanophyceae</taxon>
        <taxon>Desertifilales</taxon>
        <taxon>Desertifilaceae</taxon>
        <taxon>Roseofilum</taxon>
        <taxon>Roseofilum halophilum</taxon>
    </lineage>
</organism>
<dbReference type="InterPro" id="IPR011335">
    <property type="entry name" value="Restrct_endonuc-II-like"/>
</dbReference>
<dbReference type="PANTHER" id="PTHR34107:SF7">
    <property type="entry name" value="SLR2092 PROTEIN"/>
    <property type="match status" value="1"/>
</dbReference>
<feature type="domain" description="Putative restriction endonuclease" evidence="1">
    <location>
        <begin position="15"/>
        <end position="186"/>
    </location>
</feature>
<keyword evidence="2" id="KW-0255">Endonuclease</keyword>
<name>A0ABT7BL94_9CYAN</name>
<evidence type="ECO:0000313" key="2">
    <source>
        <dbReference type="EMBL" id="MDJ1179964.1"/>
    </source>
</evidence>
<dbReference type="Pfam" id="PF05685">
    <property type="entry name" value="Uma2"/>
    <property type="match status" value="1"/>
</dbReference>
<reference evidence="2 3" key="1">
    <citation type="submission" date="2023-01" db="EMBL/GenBank/DDBJ databases">
        <title>Novel diversity within Roseofilum (Cyanobacteria; Desertifilaceae) from marine benthic mats with descriptions of four novel species.</title>
        <authorList>
            <person name="Wang Y."/>
            <person name="Berthold D.E."/>
            <person name="Hu J."/>
            <person name="Lefler F.W."/>
            <person name="Laughinghouse H.D. IV."/>
        </authorList>
    </citation>
    <scope>NUCLEOTIDE SEQUENCE [LARGE SCALE GENOMIC DNA]</scope>
    <source>
        <strain evidence="2 3">BLCC-M91</strain>
    </source>
</reference>